<evidence type="ECO:0000256" key="1">
    <source>
        <dbReference type="SAM" id="MobiDB-lite"/>
    </source>
</evidence>
<evidence type="ECO:0000259" key="2">
    <source>
        <dbReference type="Pfam" id="PF16978"/>
    </source>
</evidence>
<accession>A0A0V0QW33</accession>
<keyword evidence="4" id="KW-1185">Reference proteome</keyword>
<dbReference type="EMBL" id="LDAU01000096">
    <property type="protein sequence ID" value="KRX06455.1"/>
    <property type="molecule type" value="Genomic_DNA"/>
</dbReference>
<gene>
    <name evidence="3" type="ORF">PPERSA_05068</name>
</gene>
<protein>
    <recommendedName>
        <fullName evidence="2">CRIM domain-containing protein</fullName>
    </recommendedName>
</protein>
<evidence type="ECO:0000313" key="4">
    <source>
        <dbReference type="Proteomes" id="UP000054937"/>
    </source>
</evidence>
<proteinExistence type="predicted"/>
<organism evidence="3 4">
    <name type="scientific">Pseudocohnilembus persalinus</name>
    <name type="common">Ciliate</name>
    <dbReference type="NCBI Taxonomy" id="266149"/>
    <lineage>
        <taxon>Eukaryota</taxon>
        <taxon>Sar</taxon>
        <taxon>Alveolata</taxon>
        <taxon>Ciliophora</taxon>
        <taxon>Intramacronucleata</taxon>
        <taxon>Oligohymenophorea</taxon>
        <taxon>Scuticociliatia</taxon>
        <taxon>Philasterida</taxon>
        <taxon>Pseudocohnilembidae</taxon>
        <taxon>Pseudocohnilembus</taxon>
    </lineage>
</organism>
<feature type="compositionally biased region" description="Basic residues" evidence="1">
    <location>
        <begin position="223"/>
        <end position="232"/>
    </location>
</feature>
<dbReference type="InterPro" id="IPR031567">
    <property type="entry name" value="CRIM_dom"/>
</dbReference>
<dbReference type="InParanoid" id="A0A0V0QW33"/>
<evidence type="ECO:0000313" key="3">
    <source>
        <dbReference type="EMBL" id="KRX06455.1"/>
    </source>
</evidence>
<dbReference type="AlphaFoldDB" id="A0A0V0QW33"/>
<sequence length="245" mass="27828">MAEADSIINSQLQQAFPSIEQEDGNEPAKFSIKENIIINQTGERIQNRKGLGLSKDIVNTPSNIYGIFLNYDINDNDDLVQVQVKIPQQFNVQDTIEYVIDSFNEKFKSQNIKYKLTKDFNNWSLHVAKKSGKPKTDFPALDIDSKLQECGKINFSLNPKNVDNCIFNLEENNYVSNNNLTQRDSNQTDTTLQNSISGEQQQIGERNPSLQDTKKAYESSLIKKNKGKGKKKEKQDNQGGCFTCF</sequence>
<comment type="caution">
    <text evidence="3">The sequence shown here is derived from an EMBL/GenBank/DDBJ whole genome shotgun (WGS) entry which is preliminary data.</text>
</comment>
<dbReference type="OMA" id="FKFQGSA"/>
<name>A0A0V0QW33_PSEPJ</name>
<feature type="domain" description="CRIM" evidence="2">
    <location>
        <begin position="67"/>
        <end position="157"/>
    </location>
</feature>
<feature type="region of interest" description="Disordered" evidence="1">
    <location>
        <begin position="220"/>
        <end position="239"/>
    </location>
</feature>
<dbReference type="Pfam" id="PF16978">
    <property type="entry name" value="CRIM"/>
    <property type="match status" value="1"/>
</dbReference>
<dbReference type="OrthoDB" id="286776at2759"/>
<reference evidence="3 4" key="1">
    <citation type="journal article" date="2015" name="Sci. Rep.">
        <title>Genome of the facultative scuticociliatosis pathogen Pseudocohnilembus persalinus provides insight into its virulence through horizontal gene transfer.</title>
        <authorList>
            <person name="Xiong J."/>
            <person name="Wang G."/>
            <person name="Cheng J."/>
            <person name="Tian M."/>
            <person name="Pan X."/>
            <person name="Warren A."/>
            <person name="Jiang C."/>
            <person name="Yuan D."/>
            <person name="Miao W."/>
        </authorList>
    </citation>
    <scope>NUCLEOTIDE SEQUENCE [LARGE SCALE GENOMIC DNA]</scope>
    <source>
        <strain evidence="3">36N120E</strain>
    </source>
</reference>
<dbReference type="Proteomes" id="UP000054937">
    <property type="component" value="Unassembled WGS sequence"/>
</dbReference>